<evidence type="ECO:0000256" key="2">
    <source>
        <dbReference type="ARBA" id="ARBA00007579"/>
    </source>
</evidence>
<dbReference type="GO" id="GO:0050992">
    <property type="term" value="P:dimethylallyl diphosphate biosynthetic process"/>
    <property type="evidence" value="ECO:0007669"/>
    <property type="project" value="UniProtKB-UniPathway"/>
</dbReference>
<keyword evidence="7" id="KW-0464">Manganese</keyword>
<keyword evidence="14" id="KW-1185">Reference proteome</keyword>
<dbReference type="Pfam" id="PF00293">
    <property type="entry name" value="NUDIX"/>
    <property type="match status" value="1"/>
</dbReference>
<accession>A0A1D7QQJ2</accession>
<name>A0A1D7QQJ2_9SPHI</name>
<dbReference type="PROSITE" id="PS51462">
    <property type="entry name" value="NUDIX"/>
    <property type="match status" value="1"/>
</dbReference>
<evidence type="ECO:0000313" key="14">
    <source>
        <dbReference type="Proteomes" id="UP000094313"/>
    </source>
</evidence>
<dbReference type="KEGG" id="psty:BFS30_21615"/>
<dbReference type="PANTHER" id="PTHR10885:SF0">
    <property type="entry name" value="ISOPENTENYL-DIPHOSPHATE DELTA-ISOMERASE"/>
    <property type="match status" value="1"/>
</dbReference>
<evidence type="ECO:0000256" key="10">
    <source>
        <dbReference type="NCBIfam" id="TIGR02150"/>
    </source>
</evidence>
<evidence type="ECO:0000256" key="9">
    <source>
        <dbReference type="ARBA" id="ARBA00023235"/>
    </source>
</evidence>
<dbReference type="UniPathway" id="UPA00059">
    <property type="reaction ID" value="UER00104"/>
</dbReference>
<evidence type="ECO:0000256" key="1">
    <source>
        <dbReference type="ARBA" id="ARBA00004826"/>
    </source>
</evidence>
<dbReference type="NCBIfam" id="NF002995">
    <property type="entry name" value="PRK03759.1"/>
    <property type="match status" value="1"/>
</dbReference>
<keyword evidence="5" id="KW-0479">Metal-binding</keyword>
<evidence type="ECO:0000256" key="5">
    <source>
        <dbReference type="ARBA" id="ARBA00022723"/>
    </source>
</evidence>
<comment type="pathway">
    <text evidence="1">Isoprenoid biosynthesis; dimethylallyl diphosphate biosynthesis; dimethylallyl diphosphate from isopentenyl diphosphate: step 1/1.</text>
</comment>
<keyword evidence="6" id="KW-0460">Magnesium</keyword>
<dbReference type="SUPFAM" id="SSF55811">
    <property type="entry name" value="Nudix"/>
    <property type="match status" value="1"/>
</dbReference>
<evidence type="ECO:0000259" key="12">
    <source>
        <dbReference type="PROSITE" id="PS51462"/>
    </source>
</evidence>
<dbReference type="Proteomes" id="UP000094313">
    <property type="component" value="Chromosome"/>
</dbReference>
<evidence type="ECO:0000256" key="6">
    <source>
        <dbReference type="ARBA" id="ARBA00022842"/>
    </source>
</evidence>
<feature type="active site" evidence="11">
    <location>
        <position position="65"/>
    </location>
</feature>
<keyword evidence="9 13" id="KW-0413">Isomerase</keyword>
<proteinExistence type="inferred from homology"/>
<dbReference type="EC" id="5.3.3.2" evidence="3 10"/>
<dbReference type="InterPro" id="IPR000086">
    <property type="entry name" value="NUDIX_hydrolase_dom"/>
</dbReference>
<dbReference type="GO" id="GO:0009240">
    <property type="term" value="P:isopentenyl diphosphate biosynthetic process"/>
    <property type="evidence" value="ECO:0007669"/>
    <property type="project" value="TreeGrafter"/>
</dbReference>
<gene>
    <name evidence="13" type="ORF">BFS30_21615</name>
</gene>
<dbReference type="NCBIfam" id="TIGR02150">
    <property type="entry name" value="IPP_isom_1"/>
    <property type="match status" value="1"/>
</dbReference>
<reference evidence="13 14" key="1">
    <citation type="submission" date="2016-08" db="EMBL/GenBank/DDBJ databases">
        <authorList>
            <person name="Seilhamer J.J."/>
        </authorList>
    </citation>
    <scope>NUCLEOTIDE SEQUENCE [LARGE SCALE GENOMIC DNA]</scope>
    <source>
        <strain evidence="13 14">DX4</strain>
    </source>
</reference>
<dbReference type="CDD" id="cd02885">
    <property type="entry name" value="NUDIX_IPP_Isomerase"/>
    <property type="match status" value="1"/>
</dbReference>
<keyword evidence="8" id="KW-0414">Isoprene biosynthesis</keyword>
<dbReference type="Gene3D" id="3.90.79.10">
    <property type="entry name" value="Nucleoside Triphosphate Pyrophosphohydrolase"/>
    <property type="match status" value="1"/>
</dbReference>
<evidence type="ECO:0000256" key="7">
    <source>
        <dbReference type="ARBA" id="ARBA00023211"/>
    </source>
</evidence>
<comment type="similarity">
    <text evidence="2">Belongs to the IPP isomerase type 1 family.</text>
</comment>
<dbReference type="PIRSF" id="PIRSF018427">
    <property type="entry name" value="Isopntndiph_ism"/>
    <property type="match status" value="1"/>
</dbReference>
<keyword evidence="4" id="KW-0963">Cytoplasm</keyword>
<evidence type="ECO:0000256" key="4">
    <source>
        <dbReference type="ARBA" id="ARBA00022490"/>
    </source>
</evidence>
<dbReference type="HAMAP" id="MF_00202">
    <property type="entry name" value="Idi"/>
    <property type="match status" value="1"/>
</dbReference>
<protein>
    <recommendedName>
        <fullName evidence="3 10">Isopentenyl-diphosphate delta-isomerase</fullName>
        <ecNumber evidence="3 10">5.3.3.2</ecNumber>
    </recommendedName>
</protein>
<dbReference type="PANTHER" id="PTHR10885">
    <property type="entry name" value="ISOPENTENYL-DIPHOSPHATE DELTA-ISOMERASE"/>
    <property type="match status" value="1"/>
</dbReference>
<feature type="domain" description="Nudix hydrolase" evidence="12">
    <location>
        <begin position="28"/>
        <end position="160"/>
    </location>
</feature>
<evidence type="ECO:0000313" key="13">
    <source>
        <dbReference type="EMBL" id="AOM80944.1"/>
    </source>
</evidence>
<dbReference type="InterPro" id="IPR015797">
    <property type="entry name" value="NUDIX_hydrolase-like_dom_sf"/>
</dbReference>
<dbReference type="EMBL" id="CP017141">
    <property type="protein sequence ID" value="AOM80944.1"/>
    <property type="molecule type" value="Genomic_DNA"/>
</dbReference>
<dbReference type="GO" id="GO:0004452">
    <property type="term" value="F:isopentenyl-diphosphate delta-isomerase activity"/>
    <property type="evidence" value="ECO:0007669"/>
    <property type="project" value="UniProtKB-UniRule"/>
</dbReference>
<dbReference type="GO" id="GO:0005737">
    <property type="term" value="C:cytoplasm"/>
    <property type="evidence" value="ECO:0007669"/>
    <property type="project" value="TreeGrafter"/>
</dbReference>
<evidence type="ECO:0000256" key="8">
    <source>
        <dbReference type="ARBA" id="ARBA00023229"/>
    </source>
</evidence>
<organism evidence="13 14">
    <name type="scientific">Pedobacter steynii</name>
    <dbReference type="NCBI Taxonomy" id="430522"/>
    <lineage>
        <taxon>Bacteria</taxon>
        <taxon>Pseudomonadati</taxon>
        <taxon>Bacteroidota</taxon>
        <taxon>Sphingobacteriia</taxon>
        <taxon>Sphingobacteriales</taxon>
        <taxon>Sphingobacteriaceae</taxon>
        <taxon>Pedobacter</taxon>
    </lineage>
</organism>
<dbReference type="InterPro" id="IPR011876">
    <property type="entry name" value="IsopentenylPP_isomerase_typ1"/>
</dbReference>
<dbReference type="OrthoDB" id="9809458at2"/>
<dbReference type="AlphaFoldDB" id="A0A1D7QQJ2"/>
<dbReference type="GO" id="GO:0046872">
    <property type="term" value="F:metal ion binding"/>
    <property type="evidence" value="ECO:0007669"/>
    <property type="project" value="UniProtKB-KW"/>
</dbReference>
<dbReference type="InterPro" id="IPR056375">
    <property type="entry name" value="Idi_bact"/>
</dbReference>
<feature type="active site" evidence="11">
    <location>
        <position position="112"/>
    </location>
</feature>
<evidence type="ECO:0000256" key="3">
    <source>
        <dbReference type="ARBA" id="ARBA00012057"/>
    </source>
</evidence>
<evidence type="ECO:0000256" key="11">
    <source>
        <dbReference type="PIRSR" id="PIRSR018427-1"/>
    </source>
</evidence>
<sequence>MEEEVILVNSNDQPIGTMPKLQAHIEGKLHRAFSVFIFNRSGELLLQQRALDKYHSAGKWTNTCCSHPRPGEETILAAKRRLKEEMGMECELRPVFSFSYLAKFENGLTENEYDHVFFGFSEAVPQPDPKEVAAFRYISLEELESSLIEEEEKYTVWLKICFKELKTHYKKEQSNG</sequence>